<protein>
    <submittedName>
        <fullName evidence="2">Uncharacterized protein</fullName>
    </submittedName>
</protein>
<name>A0A485LWQ7_9ZZZZ</name>
<reference evidence="2" key="1">
    <citation type="submission" date="2019-03" db="EMBL/GenBank/DDBJ databases">
        <authorList>
            <person name="Hao L."/>
        </authorList>
    </citation>
    <scope>NUCLEOTIDE SEQUENCE</scope>
</reference>
<dbReference type="EMBL" id="CAADRM010000060">
    <property type="protein sequence ID" value="VFU12963.1"/>
    <property type="molecule type" value="Genomic_DNA"/>
</dbReference>
<keyword evidence="1" id="KW-1133">Transmembrane helix</keyword>
<evidence type="ECO:0000256" key="1">
    <source>
        <dbReference type="SAM" id="Phobius"/>
    </source>
</evidence>
<keyword evidence="1" id="KW-0812">Transmembrane</keyword>
<accession>A0A485LWQ7</accession>
<proteinExistence type="predicted"/>
<sequence>MAERELRERIQSTTRELEAVKGELARRYSTVMSTVKPLALVVAGYIGMRMAMWVLGTLLSLLWKYSILFLAMVAFLLLRRGMKGS</sequence>
<evidence type="ECO:0000313" key="2">
    <source>
        <dbReference type="EMBL" id="VFU12963.1"/>
    </source>
</evidence>
<gene>
    <name evidence="2" type="ORF">SCFA_1520002</name>
</gene>
<keyword evidence="1" id="KW-0472">Membrane</keyword>
<organism evidence="2">
    <name type="scientific">anaerobic digester metagenome</name>
    <dbReference type="NCBI Taxonomy" id="1263854"/>
    <lineage>
        <taxon>unclassified sequences</taxon>
        <taxon>metagenomes</taxon>
        <taxon>ecological metagenomes</taxon>
    </lineage>
</organism>
<dbReference type="AlphaFoldDB" id="A0A485LWQ7"/>
<feature type="transmembrane region" description="Helical" evidence="1">
    <location>
        <begin position="61"/>
        <end position="78"/>
    </location>
</feature>